<protein>
    <recommendedName>
        <fullName evidence="4">Glucose/Sorbosone dehydrogenase domain-containing protein</fullName>
    </recommendedName>
</protein>
<feature type="chain" id="PRO_5012214381" description="Glucose/Sorbosone dehydrogenase domain-containing protein" evidence="1">
    <location>
        <begin position="21"/>
        <end position="173"/>
    </location>
</feature>
<dbReference type="PANTHER" id="PTHR40274">
    <property type="entry name" value="VIRGINIAMYCIN B LYASE"/>
    <property type="match status" value="1"/>
</dbReference>
<keyword evidence="1" id="KW-0732">Signal</keyword>
<organism evidence="2 3">
    <name type="scientific">Zymoseptoria tritici (strain ST99CH_3D7)</name>
    <dbReference type="NCBI Taxonomy" id="1276538"/>
    <lineage>
        <taxon>Eukaryota</taxon>
        <taxon>Fungi</taxon>
        <taxon>Dikarya</taxon>
        <taxon>Ascomycota</taxon>
        <taxon>Pezizomycotina</taxon>
        <taxon>Dothideomycetes</taxon>
        <taxon>Dothideomycetidae</taxon>
        <taxon>Mycosphaerellales</taxon>
        <taxon>Mycosphaerellaceae</taxon>
        <taxon>Zymoseptoria</taxon>
    </lineage>
</organism>
<proteinExistence type="predicted"/>
<dbReference type="Gene3D" id="2.130.10.10">
    <property type="entry name" value="YVTN repeat-like/Quinoprotein amine dehydrogenase"/>
    <property type="match status" value="1"/>
</dbReference>
<reference evidence="2 3" key="1">
    <citation type="submission" date="2016-06" db="EMBL/GenBank/DDBJ databases">
        <authorList>
            <person name="Kjaerup R.B."/>
            <person name="Dalgaard T.S."/>
            <person name="Juul-Madsen H.R."/>
        </authorList>
    </citation>
    <scope>NUCLEOTIDE SEQUENCE [LARGE SCALE GENOMIC DNA]</scope>
</reference>
<dbReference type="PANTHER" id="PTHR40274:SF3">
    <property type="entry name" value="VIRGINIAMYCIN B LYASE"/>
    <property type="match status" value="1"/>
</dbReference>
<dbReference type="AlphaFoldDB" id="A0A1X7RJD2"/>
<evidence type="ECO:0000313" key="2">
    <source>
        <dbReference type="EMBL" id="SMQ47525.1"/>
    </source>
</evidence>
<gene>
    <name evidence="2" type="ORF">ZT3D7_G2673</name>
</gene>
<dbReference type="EMBL" id="LT853693">
    <property type="protein sequence ID" value="SMQ47525.1"/>
    <property type="molecule type" value="Genomic_DNA"/>
</dbReference>
<name>A0A1X7RJD2_ZYMT9</name>
<sequence length="173" mass="19165">MMLLSPCLTAFLFLITSAFAVPILEDRQQTDGRFTFYPMKTPAAGPCDLVEAPDILSINTDSREHVLIIGTRRSSLEPMEAILGNYIFRIDPSTGKLEEYPIHFTTPISNQTIPGLNNKLVQDRTALSCAIRKGEDGQVYFANGLRNQLGRSDPHTKKIQIFQPPGTPAGNFL</sequence>
<dbReference type="InterPro" id="IPR015943">
    <property type="entry name" value="WD40/YVTN_repeat-like_dom_sf"/>
</dbReference>
<evidence type="ECO:0008006" key="4">
    <source>
        <dbReference type="Google" id="ProtNLM"/>
    </source>
</evidence>
<accession>A0A1X7RJD2</accession>
<dbReference type="InterPro" id="IPR051344">
    <property type="entry name" value="Vgb"/>
</dbReference>
<evidence type="ECO:0000313" key="3">
    <source>
        <dbReference type="Proteomes" id="UP000215127"/>
    </source>
</evidence>
<evidence type="ECO:0000256" key="1">
    <source>
        <dbReference type="SAM" id="SignalP"/>
    </source>
</evidence>
<dbReference type="Proteomes" id="UP000215127">
    <property type="component" value="Chromosome 2"/>
</dbReference>
<keyword evidence="3" id="KW-1185">Reference proteome</keyword>
<feature type="signal peptide" evidence="1">
    <location>
        <begin position="1"/>
        <end position="20"/>
    </location>
</feature>